<dbReference type="PANTHER" id="PTHR30136">
    <property type="entry name" value="HELIX-TURN-HELIX TRANSCRIPTIONAL REGULATOR, ICLR FAMILY"/>
    <property type="match status" value="1"/>
</dbReference>
<dbReference type="InterPro" id="IPR036388">
    <property type="entry name" value="WH-like_DNA-bd_sf"/>
</dbReference>
<dbReference type="SMART" id="SM00346">
    <property type="entry name" value="HTH_ICLR"/>
    <property type="match status" value="1"/>
</dbReference>
<evidence type="ECO:0000256" key="2">
    <source>
        <dbReference type="ARBA" id="ARBA00023125"/>
    </source>
</evidence>
<dbReference type="GO" id="GO:0003677">
    <property type="term" value="F:DNA binding"/>
    <property type="evidence" value="ECO:0007669"/>
    <property type="project" value="UniProtKB-KW"/>
</dbReference>
<keyword evidence="1" id="KW-0805">Transcription regulation</keyword>
<dbReference type="InterPro" id="IPR014757">
    <property type="entry name" value="Tscrpt_reg_IclR_C"/>
</dbReference>
<organism evidence="6 7">
    <name type="scientific">Paenibacillus eucommiae</name>
    <dbReference type="NCBI Taxonomy" id="1355755"/>
    <lineage>
        <taxon>Bacteria</taxon>
        <taxon>Bacillati</taxon>
        <taxon>Bacillota</taxon>
        <taxon>Bacilli</taxon>
        <taxon>Bacillales</taxon>
        <taxon>Paenibacillaceae</taxon>
        <taxon>Paenibacillus</taxon>
    </lineage>
</organism>
<feature type="domain" description="IclR-ED" evidence="5">
    <location>
        <begin position="71"/>
        <end position="254"/>
    </location>
</feature>
<dbReference type="RefSeq" id="WP_209970949.1">
    <property type="nucleotide sequence ID" value="NZ_JAGGLB010000004.1"/>
</dbReference>
<sequence length="255" mass="28886">MEKQIKKVKSADRVLDIFELFANGADSYNLTEISKKLNMPPSSTYNILQNMLSRGYLEADKSGKQFRIGYKLFAIRNRYIQGTSLSEEFNQFAEKIVNDLNESVSLSILRENKLYYIRDKVSTHGLRYTPNQGDPISLHATAAGKILLTQFTMEELRALYPTNELEQITDKTINHFDELVIVLDKVRSTGIGYNLGETVSGVHCVAGGILDQNNKIIAAISMSIPTVRITDEVWERIHYWINLATTALSKKFISI</sequence>
<dbReference type="Pfam" id="PF01614">
    <property type="entry name" value="IclR_C"/>
    <property type="match status" value="1"/>
</dbReference>
<evidence type="ECO:0000313" key="6">
    <source>
        <dbReference type="EMBL" id="MBP1990154.1"/>
    </source>
</evidence>
<dbReference type="SUPFAM" id="SSF55781">
    <property type="entry name" value="GAF domain-like"/>
    <property type="match status" value="1"/>
</dbReference>
<reference evidence="6 7" key="1">
    <citation type="submission" date="2021-03" db="EMBL/GenBank/DDBJ databases">
        <title>Genomic Encyclopedia of Type Strains, Phase IV (KMG-IV): sequencing the most valuable type-strain genomes for metagenomic binning, comparative biology and taxonomic classification.</title>
        <authorList>
            <person name="Goeker M."/>
        </authorList>
    </citation>
    <scope>NUCLEOTIDE SEQUENCE [LARGE SCALE GENOMIC DNA]</scope>
    <source>
        <strain evidence="6 7">DSM 26048</strain>
    </source>
</reference>
<dbReference type="SUPFAM" id="SSF46785">
    <property type="entry name" value="Winged helix' DNA-binding domain"/>
    <property type="match status" value="1"/>
</dbReference>
<protein>
    <submittedName>
        <fullName evidence="6">DNA-binding IclR family transcriptional regulator</fullName>
    </submittedName>
</protein>
<accession>A0ABS4IRF5</accession>
<feature type="domain" description="HTH iclR-type" evidence="4">
    <location>
        <begin position="8"/>
        <end position="70"/>
    </location>
</feature>
<dbReference type="InterPro" id="IPR005471">
    <property type="entry name" value="Tscrpt_reg_IclR_N"/>
</dbReference>
<dbReference type="Pfam" id="PF09339">
    <property type="entry name" value="HTH_IclR"/>
    <property type="match status" value="1"/>
</dbReference>
<dbReference type="PROSITE" id="PS51077">
    <property type="entry name" value="HTH_ICLR"/>
    <property type="match status" value="1"/>
</dbReference>
<evidence type="ECO:0000259" key="4">
    <source>
        <dbReference type="PROSITE" id="PS51077"/>
    </source>
</evidence>
<proteinExistence type="predicted"/>
<dbReference type="PROSITE" id="PS51078">
    <property type="entry name" value="ICLR_ED"/>
    <property type="match status" value="1"/>
</dbReference>
<keyword evidence="7" id="KW-1185">Reference proteome</keyword>
<comment type="caution">
    <text evidence="6">The sequence shown here is derived from an EMBL/GenBank/DDBJ whole genome shotgun (WGS) entry which is preliminary data.</text>
</comment>
<gene>
    <name evidence="6" type="ORF">J2Z66_001752</name>
</gene>
<dbReference type="InterPro" id="IPR029016">
    <property type="entry name" value="GAF-like_dom_sf"/>
</dbReference>
<evidence type="ECO:0000256" key="1">
    <source>
        <dbReference type="ARBA" id="ARBA00023015"/>
    </source>
</evidence>
<evidence type="ECO:0000259" key="5">
    <source>
        <dbReference type="PROSITE" id="PS51078"/>
    </source>
</evidence>
<dbReference type="InterPro" id="IPR036390">
    <property type="entry name" value="WH_DNA-bd_sf"/>
</dbReference>
<evidence type="ECO:0000313" key="7">
    <source>
        <dbReference type="Proteomes" id="UP001519287"/>
    </source>
</evidence>
<evidence type="ECO:0000256" key="3">
    <source>
        <dbReference type="ARBA" id="ARBA00023163"/>
    </source>
</evidence>
<dbReference type="EMBL" id="JAGGLB010000004">
    <property type="protein sequence ID" value="MBP1990154.1"/>
    <property type="molecule type" value="Genomic_DNA"/>
</dbReference>
<keyword evidence="3" id="KW-0804">Transcription</keyword>
<keyword evidence="2 6" id="KW-0238">DNA-binding</keyword>
<dbReference type="Gene3D" id="3.30.450.40">
    <property type="match status" value="1"/>
</dbReference>
<dbReference type="InterPro" id="IPR050707">
    <property type="entry name" value="HTH_MetabolicPath_Reg"/>
</dbReference>
<name>A0ABS4IRF5_9BACL</name>
<dbReference type="Proteomes" id="UP001519287">
    <property type="component" value="Unassembled WGS sequence"/>
</dbReference>
<dbReference type="PANTHER" id="PTHR30136:SF24">
    <property type="entry name" value="HTH-TYPE TRANSCRIPTIONAL REPRESSOR ALLR"/>
    <property type="match status" value="1"/>
</dbReference>
<dbReference type="Gene3D" id="1.10.10.10">
    <property type="entry name" value="Winged helix-like DNA-binding domain superfamily/Winged helix DNA-binding domain"/>
    <property type="match status" value="1"/>
</dbReference>